<dbReference type="InterPro" id="IPR013099">
    <property type="entry name" value="K_chnl_dom"/>
</dbReference>
<reference evidence="11" key="1">
    <citation type="submission" date="2016-11" db="UniProtKB">
        <authorList>
            <consortium name="WormBaseParasite"/>
        </authorList>
    </citation>
    <scope>IDENTIFICATION</scope>
</reference>
<organism evidence="10 11">
    <name type="scientific">Heterorhabditis bacteriophora</name>
    <name type="common">Entomopathogenic nematode worm</name>
    <dbReference type="NCBI Taxonomy" id="37862"/>
    <lineage>
        <taxon>Eukaryota</taxon>
        <taxon>Metazoa</taxon>
        <taxon>Ecdysozoa</taxon>
        <taxon>Nematoda</taxon>
        <taxon>Chromadorea</taxon>
        <taxon>Rhabditida</taxon>
        <taxon>Rhabditina</taxon>
        <taxon>Rhabditomorpha</taxon>
        <taxon>Strongyloidea</taxon>
        <taxon>Heterorhabditidae</taxon>
        <taxon>Heterorhabditis</taxon>
    </lineage>
</organism>
<dbReference type="GO" id="GO:0022841">
    <property type="term" value="F:potassium ion leak channel activity"/>
    <property type="evidence" value="ECO:0007669"/>
    <property type="project" value="TreeGrafter"/>
</dbReference>
<dbReference type="SUPFAM" id="SSF81324">
    <property type="entry name" value="Voltage-gated potassium channels"/>
    <property type="match status" value="1"/>
</dbReference>
<protein>
    <submittedName>
        <fullName evidence="11">Ion_trans_2 domain-containing protein</fullName>
    </submittedName>
</protein>
<dbReference type="PANTHER" id="PTHR11003:SF269">
    <property type="entry name" value="POTASSIUM CHANNEL DOMAIN-CONTAINING PROTEIN"/>
    <property type="match status" value="1"/>
</dbReference>
<dbReference type="WBParaSite" id="Hba_17984">
    <property type="protein sequence ID" value="Hba_17984"/>
    <property type="gene ID" value="Hba_17984"/>
</dbReference>
<evidence type="ECO:0000256" key="3">
    <source>
        <dbReference type="ARBA" id="ARBA00022692"/>
    </source>
</evidence>
<evidence type="ECO:0000256" key="6">
    <source>
        <dbReference type="ARBA" id="ARBA00023136"/>
    </source>
</evidence>
<keyword evidence="3 8" id="KW-0812">Transmembrane</keyword>
<dbReference type="GO" id="GO:0030322">
    <property type="term" value="P:stabilization of membrane potential"/>
    <property type="evidence" value="ECO:0007669"/>
    <property type="project" value="TreeGrafter"/>
</dbReference>
<dbReference type="PANTHER" id="PTHR11003">
    <property type="entry name" value="POTASSIUM CHANNEL, SUBFAMILY K"/>
    <property type="match status" value="1"/>
</dbReference>
<evidence type="ECO:0000313" key="11">
    <source>
        <dbReference type="WBParaSite" id="Hba_17984"/>
    </source>
</evidence>
<accession>A0A1I7XKE9</accession>
<sequence>MNISRIIFMLVRTSLCDIGISEKNKLISNRRSSDLEKYYNDSVAETEVTESTDEIVKPELHARTPSLSITDSDLTNGNQENMTQKIDLISTNNLQHDYSDDLKDAINVTEVKNNIHHEACDENTIEYSKSFHWVAQHHKKIGFRHICLLLVVLAYTLLGASVFYLIEANYEENNAYVTLLQQESAYKGSTFYKAADPANNYKWTFGSAFFFSMNVFTTTGYGSIAPESVAGKSCVIWYGLIFVPLTLVVIRDLGHCGHFFIRDQTILGHLPSILHTVDSAASMPQALRIPTMLIVLFDAVRRIFLVSRSFNLLGHPLLFFVPYSSW</sequence>
<keyword evidence="5" id="KW-0406">Ion transport</keyword>
<comment type="subcellular location">
    <subcellularLocation>
        <location evidence="1">Membrane</location>
        <topology evidence="1">Multi-pass membrane protein</topology>
    </subcellularLocation>
</comment>
<feature type="domain" description="Potassium channel" evidence="9">
    <location>
        <begin position="190"/>
        <end position="255"/>
    </location>
</feature>
<proteinExistence type="predicted"/>
<dbReference type="InterPro" id="IPR003280">
    <property type="entry name" value="2pore_dom_K_chnl"/>
</dbReference>
<evidence type="ECO:0000256" key="4">
    <source>
        <dbReference type="ARBA" id="ARBA00022989"/>
    </source>
</evidence>
<evidence type="ECO:0000259" key="9">
    <source>
        <dbReference type="Pfam" id="PF07885"/>
    </source>
</evidence>
<keyword evidence="4 8" id="KW-1133">Transmembrane helix</keyword>
<feature type="transmembrane region" description="Helical" evidence="8">
    <location>
        <begin position="146"/>
        <end position="166"/>
    </location>
</feature>
<dbReference type="Pfam" id="PF07885">
    <property type="entry name" value="Ion_trans_2"/>
    <property type="match status" value="1"/>
</dbReference>
<keyword evidence="2" id="KW-0813">Transport</keyword>
<dbReference type="Proteomes" id="UP000095283">
    <property type="component" value="Unplaced"/>
</dbReference>
<dbReference type="Gene3D" id="1.10.287.70">
    <property type="match status" value="1"/>
</dbReference>
<evidence type="ECO:0000256" key="7">
    <source>
        <dbReference type="ARBA" id="ARBA00023303"/>
    </source>
</evidence>
<dbReference type="GO" id="GO:0005886">
    <property type="term" value="C:plasma membrane"/>
    <property type="evidence" value="ECO:0007669"/>
    <property type="project" value="TreeGrafter"/>
</dbReference>
<evidence type="ECO:0000256" key="5">
    <source>
        <dbReference type="ARBA" id="ARBA00023065"/>
    </source>
</evidence>
<evidence type="ECO:0000256" key="1">
    <source>
        <dbReference type="ARBA" id="ARBA00004141"/>
    </source>
</evidence>
<evidence type="ECO:0000256" key="8">
    <source>
        <dbReference type="SAM" id="Phobius"/>
    </source>
</evidence>
<keyword evidence="7" id="KW-0407">Ion channel</keyword>
<keyword evidence="6 8" id="KW-0472">Membrane</keyword>
<evidence type="ECO:0000313" key="10">
    <source>
        <dbReference type="Proteomes" id="UP000095283"/>
    </source>
</evidence>
<dbReference type="GO" id="GO:0015271">
    <property type="term" value="F:outward rectifier potassium channel activity"/>
    <property type="evidence" value="ECO:0007669"/>
    <property type="project" value="TreeGrafter"/>
</dbReference>
<keyword evidence="10" id="KW-1185">Reference proteome</keyword>
<feature type="transmembrane region" description="Helical" evidence="8">
    <location>
        <begin position="235"/>
        <end position="254"/>
    </location>
</feature>
<name>A0A1I7XKE9_HETBA</name>
<evidence type="ECO:0000256" key="2">
    <source>
        <dbReference type="ARBA" id="ARBA00022448"/>
    </source>
</evidence>
<dbReference type="AlphaFoldDB" id="A0A1I7XKE9"/>